<dbReference type="HOGENOM" id="CLU_045539_4_3_9"/>
<sequence length="282" mass="31825">MRQQVIKDIKNLMFRFNEDDVLALSSQLAYSLIFAFFPFLIFLMTVLGYSSIDSQDVLAGLNRIIPRSALELIKNTVIEVVDYKNPHLMSFSLIFTIWSASSGFNAVIKGLNKAYDELEHRSFLKVQFTAILCTIGLVIAIFAMIFLLVFGQIIGNSMAFNLGLSEEFKVFWHVIRYIIIIILTVVVLAALYHYTPCRRLTWKEVSYGAVFATIGLILVSIGFAFYVNNFGNYSKIYGSIGAVIILLTWLFLVSITVVMGGELNATLAFDREAKKKIAKNIY</sequence>
<evidence type="ECO:0000256" key="2">
    <source>
        <dbReference type="ARBA" id="ARBA00022475"/>
    </source>
</evidence>
<keyword evidence="5 6" id="KW-0472">Membrane</keyword>
<proteinExistence type="predicted"/>
<dbReference type="RefSeq" id="WP_029159375.1">
    <property type="nucleotide sequence ID" value="NZ_CP009933.1"/>
</dbReference>
<dbReference type="InterPro" id="IPR017039">
    <property type="entry name" value="Virul_fac_BrkB"/>
</dbReference>
<evidence type="ECO:0000313" key="7">
    <source>
        <dbReference type="EMBL" id="AKA71513.1"/>
    </source>
</evidence>
<protein>
    <submittedName>
        <fullName evidence="7">Ribonuclease BN</fullName>
    </submittedName>
</protein>
<evidence type="ECO:0000256" key="6">
    <source>
        <dbReference type="SAM" id="Phobius"/>
    </source>
</evidence>
<feature type="transmembrane region" description="Helical" evidence="6">
    <location>
        <begin position="174"/>
        <end position="194"/>
    </location>
</feature>
<dbReference type="Pfam" id="PF03631">
    <property type="entry name" value="Virul_fac_BrkB"/>
    <property type="match status" value="1"/>
</dbReference>
<keyword evidence="4 6" id="KW-1133">Transmembrane helix</keyword>
<name>A0A0E3MBB7_CLOSL</name>
<evidence type="ECO:0000313" key="8">
    <source>
        <dbReference type="Proteomes" id="UP000033115"/>
    </source>
</evidence>
<gene>
    <name evidence="7" type="ORF">CSCA_4388</name>
</gene>
<feature type="transmembrane region" description="Helical" evidence="6">
    <location>
        <begin position="239"/>
        <end position="261"/>
    </location>
</feature>
<keyword evidence="3 6" id="KW-0812">Transmembrane</keyword>
<dbReference type="EMBL" id="CP009933">
    <property type="protein sequence ID" value="AKA71513.1"/>
    <property type="molecule type" value="Genomic_DNA"/>
</dbReference>
<dbReference type="NCBIfam" id="TIGR00765">
    <property type="entry name" value="yihY_not_rbn"/>
    <property type="match status" value="1"/>
</dbReference>
<dbReference type="AlphaFoldDB" id="A0A0E3MBB7"/>
<dbReference type="Proteomes" id="UP000033115">
    <property type="component" value="Chromosome"/>
</dbReference>
<evidence type="ECO:0000256" key="5">
    <source>
        <dbReference type="ARBA" id="ARBA00023136"/>
    </source>
</evidence>
<evidence type="ECO:0000256" key="1">
    <source>
        <dbReference type="ARBA" id="ARBA00004651"/>
    </source>
</evidence>
<dbReference type="PIRSF" id="PIRSF035875">
    <property type="entry name" value="RNase_BN"/>
    <property type="match status" value="1"/>
</dbReference>
<dbReference type="PANTHER" id="PTHR30213:SF0">
    <property type="entry name" value="UPF0761 MEMBRANE PROTEIN YIHY"/>
    <property type="match status" value="1"/>
</dbReference>
<feature type="transmembrane region" description="Helical" evidence="6">
    <location>
        <begin position="206"/>
        <end position="227"/>
    </location>
</feature>
<feature type="transmembrane region" description="Helical" evidence="6">
    <location>
        <begin position="128"/>
        <end position="154"/>
    </location>
</feature>
<organism evidence="7 8">
    <name type="scientific">Clostridium scatologenes</name>
    <dbReference type="NCBI Taxonomy" id="1548"/>
    <lineage>
        <taxon>Bacteria</taxon>
        <taxon>Bacillati</taxon>
        <taxon>Bacillota</taxon>
        <taxon>Clostridia</taxon>
        <taxon>Eubacteriales</taxon>
        <taxon>Clostridiaceae</taxon>
        <taxon>Clostridium</taxon>
    </lineage>
</organism>
<dbReference type="KEGG" id="csq:CSCA_4388"/>
<accession>A0A0E3MBB7</accession>
<evidence type="ECO:0000256" key="3">
    <source>
        <dbReference type="ARBA" id="ARBA00022692"/>
    </source>
</evidence>
<feature type="transmembrane region" description="Helical" evidence="6">
    <location>
        <begin position="21"/>
        <end position="49"/>
    </location>
</feature>
<dbReference type="GO" id="GO:0005886">
    <property type="term" value="C:plasma membrane"/>
    <property type="evidence" value="ECO:0007669"/>
    <property type="project" value="UniProtKB-SubCell"/>
</dbReference>
<reference evidence="7 8" key="1">
    <citation type="journal article" date="2015" name="J. Biotechnol.">
        <title>Complete genome sequence of a malodorant-producing acetogen, Clostridium scatologenes ATCC 25775(T).</title>
        <authorList>
            <person name="Zhu Z."/>
            <person name="Guo T."/>
            <person name="Zheng H."/>
            <person name="Song T."/>
            <person name="Ouyang P."/>
            <person name="Xie J."/>
        </authorList>
    </citation>
    <scope>NUCLEOTIDE SEQUENCE [LARGE SCALE GENOMIC DNA]</scope>
    <source>
        <strain evidence="7 8">ATCC 25775</strain>
    </source>
</reference>
<keyword evidence="2" id="KW-1003">Cell membrane</keyword>
<feature type="transmembrane region" description="Helical" evidence="6">
    <location>
        <begin position="88"/>
        <end position="108"/>
    </location>
</feature>
<dbReference type="PANTHER" id="PTHR30213">
    <property type="entry name" value="INNER MEMBRANE PROTEIN YHJD"/>
    <property type="match status" value="1"/>
</dbReference>
<evidence type="ECO:0000256" key="4">
    <source>
        <dbReference type="ARBA" id="ARBA00022989"/>
    </source>
</evidence>
<keyword evidence="8" id="KW-1185">Reference proteome</keyword>
<dbReference type="STRING" id="1548.CSCA_4388"/>
<comment type="subcellular location">
    <subcellularLocation>
        <location evidence="1">Cell membrane</location>
        <topology evidence="1">Multi-pass membrane protein</topology>
    </subcellularLocation>
</comment>